<evidence type="ECO:0000259" key="10">
    <source>
        <dbReference type="Pfam" id="PF00593"/>
    </source>
</evidence>
<dbReference type="InterPro" id="IPR012910">
    <property type="entry name" value="Plug_dom"/>
</dbReference>
<evidence type="ECO:0000256" key="9">
    <source>
        <dbReference type="RuleBase" id="RU003357"/>
    </source>
</evidence>
<dbReference type="Gene3D" id="2.40.170.20">
    <property type="entry name" value="TonB-dependent receptor, beta-barrel domain"/>
    <property type="match status" value="1"/>
</dbReference>
<dbReference type="InterPro" id="IPR000531">
    <property type="entry name" value="Beta-barrel_TonB"/>
</dbReference>
<dbReference type="InterPro" id="IPR023996">
    <property type="entry name" value="TonB-dep_OMP_SusC/RagA"/>
</dbReference>
<comment type="similarity">
    <text evidence="8 9">Belongs to the TonB-dependent receptor family.</text>
</comment>
<dbReference type="PROSITE" id="PS52016">
    <property type="entry name" value="TONB_DEPENDENT_REC_3"/>
    <property type="match status" value="1"/>
</dbReference>
<feature type="domain" description="TonB-dependent receptor plug" evidence="11">
    <location>
        <begin position="119"/>
        <end position="234"/>
    </location>
</feature>
<dbReference type="Pfam" id="PF07715">
    <property type="entry name" value="Plug"/>
    <property type="match status" value="1"/>
</dbReference>
<comment type="subcellular location">
    <subcellularLocation>
        <location evidence="1 8">Cell outer membrane</location>
        <topology evidence="1 8">Multi-pass membrane protein</topology>
    </subcellularLocation>
</comment>
<evidence type="ECO:0000256" key="7">
    <source>
        <dbReference type="ARBA" id="ARBA00023237"/>
    </source>
</evidence>
<evidence type="ECO:0000256" key="3">
    <source>
        <dbReference type="ARBA" id="ARBA00022452"/>
    </source>
</evidence>
<dbReference type="NCBIfam" id="TIGR04057">
    <property type="entry name" value="SusC_RagA_signa"/>
    <property type="match status" value="1"/>
</dbReference>
<gene>
    <name evidence="12" type="ORF">JCM15093_2601</name>
</gene>
<evidence type="ECO:0000256" key="2">
    <source>
        <dbReference type="ARBA" id="ARBA00022448"/>
    </source>
</evidence>
<protein>
    <submittedName>
        <fullName evidence="12">TonB-dependent receptor</fullName>
    </submittedName>
</protein>
<comment type="caution">
    <text evidence="12">The sequence shown here is derived from an EMBL/GenBank/DDBJ whole genome shotgun (WGS) entry which is preliminary data.</text>
</comment>
<dbReference type="RefSeq" id="WP_024997053.1">
    <property type="nucleotide sequence ID" value="NZ_ATZI01000016.1"/>
</dbReference>
<dbReference type="Gene3D" id="2.170.130.10">
    <property type="entry name" value="TonB-dependent receptor, plug domain"/>
    <property type="match status" value="1"/>
</dbReference>
<evidence type="ECO:0000256" key="5">
    <source>
        <dbReference type="ARBA" id="ARBA00023077"/>
    </source>
</evidence>
<evidence type="ECO:0000256" key="4">
    <source>
        <dbReference type="ARBA" id="ARBA00022692"/>
    </source>
</evidence>
<dbReference type="EMBL" id="BAJS01000018">
    <property type="protein sequence ID" value="GAK37357.1"/>
    <property type="molecule type" value="Genomic_DNA"/>
</dbReference>
<keyword evidence="4 8" id="KW-0812">Transmembrane</keyword>
<evidence type="ECO:0000256" key="6">
    <source>
        <dbReference type="ARBA" id="ARBA00023136"/>
    </source>
</evidence>
<keyword evidence="6 8" id="KW-0472">Membrane</keyword>
<reference evidence="12 13" key="1">
    <citation type="journal article" date="2015" name="Microbes Environ.">
        <title>Distribution and evolution of nitrogen fixation genes in the phylum bacteroidetes.</title>
        <authorList>
            <person name="Inoue J."/>
            <person name="Oshima K."/>
            <person name="Suda W."/>
            <person name="Sakamoto M."/>
            <person name="Iino T."/>
            <person name="Noda S."/>
            <person name="Hongoh Y."/>
            <person name="Hattori M."/>
            <person name="Ohkuma M."/>
        </authorList>
    </citation>
    <scope>NUCLEOTIDE SEQUENCE [LARGE SCALE GENOMIC DNA]</scope>
    <source>
        <strain evidence="12 13">JCM 15093</strain>
    </source>
</reference>
<name>A0A069D4L0_9BACE</name>
<dbReference type="Gene3D" id="2.60.40.1120">
    <property type="entry name" value="Carboxypeptidase-like, regulatory domain"/>
    <property type="match status" value="1"/>
</dbReference>
<dbReference type="OrthoDB" id="9768177at2"/>
<evidence type="ECO:0000259" key="11">
    <source>
        <dbReference type="Pfam" id="PF07715"/>
    </source>
</evidence>
<dbReference type="eggNOG" id="COG4771">
    <property type="taxonomic scope" value="Bacteria"/>
</dbReference>
<dbReference type="FunFam" id="2.60.40.1120:FF:000003">
    <property type="entry name" value="Outer membrane protein Omp121"/>
    <property type="match status" value="1"/>
</dbReference>
<accession>A0A069D4L0</accession>
<proteinExistence type="inferred from homology"/>
<dbReference type="InterPro" id="IPR036942">
    <property type="entry name" value="Beta-barrel_TonB_sf"/>
</dbReference>
<evidence type="ECO:0000313" key="12">
    <source>
        <dbReference type="EMBL" id="GAK37357.1"/>
    </source>
</evidence>
<dbReference type="InterPro" id="IPR023997">
    <property type="entry name" value="TonB-dep_OMP_SusC/RagA_CS"/>
</dbReference>
<keyword evidence="7 8" id="KW-0998">Cell outer membrane</keyword>
<dbReference type="AlphaFoldDB" id="A0A069D4L0"/>
<keyword evidence="3 8" id="KW-1134">Transmembrane beta strand</keyword>
<evidence type="ECO:0000256" key="8">
    <source>
        <dbReference type="PROSITE-ProRule" id="PRU01360"/>
    </source>
</evidence>
<dbReference type="FunFam" id="2.170.130.10:FF:000008">
    <property type="entry name" value="SusC/RagA family TonB-linked outer membrane protein"/>
    <property type="match status" value="1"/>
</dbReference>
<dbReference type="SUPFAM" id="SSF49464">
    <property type="entry name" value="Carboxypeptidase regulatory domain-like"/>
    <property type="match status" value="1"/>
</dbReference>
<dbReference type="Pfam" id="PF00593">
    <property type="entry name" value="TonB_dep_Rec_b-barrel"/>
    <property type="match status" value="1"/>
</dbReference>
<dbReference type="InterPro" id="IPR039426">
    <property type="entry name" value="TonB-dep_rcpt-like"/>
</dbReference>
<dbReference type="SUPFAM" id="SSF56935">
    <property type="entry name" value="Porins"/>
    <property type="match status" value="1"/>
</dbReference>
<dbReference type="Proteomes" id="UP000027601">
    <property type="component" value="Unassembled WGS sequence"/>
</dbReference>
<organism evidence="12 13">
    <name type="scientific">Bacteroides graminisolvens DSM 19988 = JCM 15093</name>
    <dbReference type="NCBI Taxonomy" id="1121097"/>
    <lineage>
        <taxon>Bacteria</taxon>
        <taxon>Pseudomonadati</taxon>
        <taxon>Bacteroidota</taxon>
        <taxon>Bacteroidia</taxon>
        <taxon>Bacteroidales</taxon>
        <taxon>Bacteroidaceae</taxon>
        <taxon>Bacteroides</taxon>
    </lineage>
</organism>
<evidence type="ECO:0000256" key="1">
    <source>
        <dbReference type="ARBA" id="ARBA00004571"/>
    </source>
</evidence>
<evidence type="ECO:0000313" key="13">
    <source>
        <dbReference type="Proteomes" id="UP000027601"/>
    </source>
</evidence>
<dbReference type="GO" id="GO:0009279">
    <property type="term" value="C:cell outer membrane"/>
    <property type="evidence" value="ECO:0007669"/>
    <property type="project" value="UniProtKB-SubCell"/>
</dbReference>
<feature type="domain" description="TonB-dependent receptor-like beta-barrel" evidence="10">
    <location>
        <begin position="443"/>
        <end position="768"/>
    </location>
</feature>
<keyword evidence="13" id="KW-1185">Reference proteome</keyword>
<keyword evidence="5 9" id="KW-0798">TonB box</keyword>
<dbReference type="Pfam" id="PF13715">
    <property type="entry name" value="CarbopepD_reg_2"/>
    <property type="match status" value="1"/>
</dbReference>
<dbReference type="NCBIfam" id="TIGR04056">
    <property type="entry name" value="OMP_RagA_SusC"/>
    <property type="match status" value="1"/>
</dbReference>
<dbReference type="STRING" id="1121097.GCA_000428125_02766"/>
<dbReference type="InterPro" id="IPR037066">
    <property type="entry name" value="Plug_dom_sf"/>
</dbReference>
<keyword evidence="12" id="KW-0675">Receptor</keyword>
<dbReference type="InterPro" id="IPR008969">
    <property type="entry name" value="CarboxyPept-like_regulatory"/>
</dbReference>
<keyword evidence="2 8" id="KW-0813">Transport</keyword>
<sequence>MKSTNHYYRPVGLFILLCLVPIWAFAQSITVRGTVKDAAGEPIIGASVLESGTSNGTITDLDGQFSLKVSPRGKLTISFIGYEKQEIPIAGKNQFSIVMKEDTKVLDEVVVVGYGQMKRSDLTGSVVSVSSDAISKSVTTSIDQVLQGRAAGVQVQQNSGMPGASSSIRIRGVNSLNASNEPIFVIDGVIIDGSTGSGTDNALASINPADIVSMDVLKDASATAIYGARAANGVIIITTKRGKSGEAKITYDGYMGWQEMPKKLDMLNLREYAEHKNVRSGNDYSGQNWGIVQADDNFVRPDLLGEGTDWQDEMFSKATMTSHNLSVTGGSDKSNYALGAGYLNQDGIAIGSGFRRLNLRGSFDSQVKKYLKMGINFAFSNSRQKLTVSDESLIETALKQTPNVAVRNADGTFDGPDTDEYVQNNPVGLAMIKDNRNEKMGIRANTYAEATIIDGLSVKTELSFDYGITNTYKFDPSYTFGAIENTNREGSYSKSYNKYWSWRNLVNYNKVFGQHNLQAMVGQEMQKSHWEYLYGNRKGYLSNSATDLTLGDASTAKNDGSSGESSILSYFGRMFYSYNDKYLLTFTLRRDGSSKFYKDNRWGWFPSAALAWKVTNEEFLKDNNIINNLKLRLGWGTVGNQNVPNNAYLATYSSVATVWGTGLLAANTPNPDLKWETTYSSNIGLDLNLFQNRIEFIADLYYKKTKDLLLQVPLPAYVGTSGPGSTAAPWKNIGSLENKGIELTLNTVNVDKKGFQWRSNLVFSMNRNKVKELDTESSLINKSYQSGSTITIITRTAVDQPIGQFYGYKVIGRFEKATDFYYKDADGNLKQTALPKDMSIGKNSVWIGDYIFEDINKDGVIDEEDRSFIGNPEPDFTYGIGNTFSYKGFDLSIYLNGSYGNEVVNWVRKDLENPRENTNLLKDALDYAQLELIHSDGPDDYRNIKIIGGDPHACRMASSSASNTSNYRFSDKFVEDGSYLRIQSISLGYTLPQKWVTKVGLQNMKIYCNLQNVYTFTKYKGYDPEIGSANQDALLTGFDNYRYPTPRIYTFGLNLTF</sequence>